<dbReference type="Pfam" id="PF12937">
    <property type="entry name" value="F-box-like"/>
    <property type="match status" value="1"/>
</dbReference>
<sequence length="635" mass="72277">MQDAQTPPCQQDVFGILELIQRIGSYLHPSDLFSCVQVSRHWNSSLIPILWETIDDSMLSWQKAVRQQEDDMRLGGHGSQNSIRNLFVKHGCHIRHLRLHWRTTLDAACSGMHCSGLRSLRIGRIRHPQIQQPEHDWMADLDRQEQDEMTTLRWEIAMSDISTVASSLPFPTRKAALGRTLAQQELDWSTSKHFWTFLRNNRQLKSLCLNKSLDEFLEDVSVPYLVDTLASLKDLSELENNYIAIDLDQILGRVSNLKRYNSMFSPTGSGVSNQTSLQLRSAGFLGVCAYREFLRILSRAPNLEFLSVGGVSVIGGVDSTDAANIMNDRPSQLATLRLGFHSKTLLDVHMNDVFSWIPHLTTLTITQLVPSTAQSLSTFCTNLETVYEPHKGALSASPGQLTPMATPALDLLLMNCPTLKKFDGIRHVLSGQIWEEPWVCQGLNFLRCRVRGVQRLSPQEQERYSVIDSTGDRTLLSEDDSRLVVSHTVSMEQQKKIYERLATLTKLCVVDLGAEYRRLHRDYEMAFDEYLHVNRPAHDTLELTLESGLGLLGNLKGLQVFGFEGMDHRIGQNELQWMALEWPQLQVMRGFHDAFPPRIDYERRKAELREMFAMLRPDVKHQGVERGYSTHAGRA</sequence>
<evidence type="ECO:0000259" key="1">
    <source>
        <dbReference type="Pfam" id="PF12937"/>
    </source>
</evidence>
<evidence type="ECO:0000313" key="2">
    <source>
        <dbReference type="EMBL" id="KAG0273197.1"/>
    </source>
</evidence>
<dbReference type="InterPro" id="IPR001810">
    <property type="entry name" value="F-box_dom"/>
</dbReference>
<dbReference type="Gene3D" id="1.20.1280.50">
    <property type="match status" value="1"/>
</dbReference>
<comment type="caution">
    <text evidence="2">The sequence shown here is derived from an EMBL/GenBank/DDBJ whole genome shotgun (WGS) entry which is preliminary data.</text>
</comment>
<organism evidence="2 3">
    <name type="scientific">Linnemannia exigua</name>
    <dbReference type="NCBI Taxonomy" id="604196"/>
    <lineage>
        <taxon>Eukaryota</taxon>
        <taxon>Fungi</taxon>
        <taxon>Fungi incertae sedis</taxon>
        <taxon>Mucoromycota</taxon>
        <taxon>Mortierellomycotina</taxon>
        <taxon>Mortierellomycetes</taxon>
        <taxon>Mortierellales</taxon>
        <taxon>Mortierellaceae</taxon>
        <taxon>Linnemannia</taxon>
    </lineage>
</organism>
<dbReference type="InterPro" id="IPR032675">
    <property type="entry name" value="LRR_dom_sf"/>
</dbReference>
<dbReference type="InterPro" id="IPR036047">
    <property type="entry name" value="F-box-like_dom_sf"/>
</dbReference>
<reference evidence="2" key="1">
    <citation type="journal article" date="2020" name="Fungal Divers.">
        <title>Resolving the Mortierellaceae phylogeny through synthesis of multi-gene phylogenetics and phylogenomics.</title>
        <authorList>
            <person name="Vandepol N."/>
            <person name="Liber J."/>
            <person name="Desiro A."/>
            <person name="Na H."/>
            <person name="Kennedy M."/>
            <person name="Barry K."/>
            <person name="Grigoriev I.V."/>
            <person name="Miller A.N."/>
            <person name="O'Donnell K."/>
            <person name="Stajich J.E."/>
            <person name="Bonito G."/>
        </authorList>
    </citation>
    <scope>NUCLEOTIDE SEQUENCE</scope>
    <source>
        <strain evidence="2">NRRL 28262</strain>
    </source>
</reference>
<name>A0AAD4DB35_9FUNG</name>
<dbReference type="AlphaFoldDB" id="A0AAD4DB35"/>
<dbReference type="SUPFAM" id="SSF81383">
    <property type="entry name" value="F-box domain"/>
    <property type="match status" value="1"/>
</dbReference>
<proteinExistence type="predicted"/>
<dbReference type="EMBL" id="JAAAIL010000784">
    <property type="protein sequence ID" value="KAG0273197.1"/>
    <property type="molecule type" value="Genomic_DNA"/>
</dbReference>
<dbReference type="SUPFAM" id="SSF52047">
    <property type="entry name" value="RNI-like"/>
    <property type="match status" value="1"/>
</dbReference>
<evidence type="ECO:0000313" key="3">
    <source>
        <dbReference type="Proteomes" id="UP001194580"/>
    </source>
</evidence>
<dbReference type="Gene3D" id="3.80.10.10">
    <property type="entry name" value="Ribonuclease Inhibitor"/>
    <property type="match status" value="1"/>
</dbReference>
<feature type="domain" description="F-box" evidence="1">
    <location>
        <begin position="18"/>
        <end position="55"/>
    </location>
</feature>
<protein>
    <recommendedName>
        <fullName evidence="1">F-box domain-containing protein</fullName>
    </recommendedName>
</protein>
<keyword evidence="3" id="KW-1185">Reference proteome</keyword>
<gene>
    <name evidence="2" type="ORF">BGZ95_010983</name>
</gene>
<accession>A0AAD4DB35</accession>
<dbReference type="Proteomes" id="UP001194580">
    <property type="component" value="Unassembled WGS sequence"/>
</dbReference>